<dbReference type="Proteomes" id="UP000694865">
    <property type="component" value="Unplaced"/>
</dbReference>
<dbReference type="Pfam" id="PF00063">
    <property type="entry name" value="Myosin_head"/>
    <property type="match status" value="2"/>
</dbReference>
<dbReference type="InterPro" id="IPR001609">
    <property type="entry name" value="Myosin_head_motor_dom-like"/>
</dbReference>
<keyword evidence="4" id="KW-0505">Motor protein</keyword>
<dbReference type="SUPFAM" id="SSF52540">
    <property type="entry name" value="P-loop containing nucleoside triphosphate hydrolases"/>
    <property type="match status" value="1"/>
</dbReference>
<sequence length="292" mass="33616">ILEANPLLESFGNAKTIKNDNSSRFGKYIEVFFSGVLCEWQVGRKGGSDGLIVENQSEIKLAAKLLQLPQDLLSRAVTYRLTETRDEQILTPLTYEQACDARDAISKSLYARLFTWLVERINSIISKGQRITSIAILDIFGFEVFRVNSFEQFSINYANENLQYYFNKHIFKLEQQEYTRERIPWTQISFNDNQPCLDLISKRPIGIIHLLDDESCFPKASDNSFLEKCHHQHSGNPYYIRPKMPGSEFGVNHYAGPVTYQVSKFLDKNRDHLRSDVVEMLIESKSPVSLDV</sequence>
<dbReference type="GeneID" id="102806166"/>
<dbReference type="Gene3D" id="1.20.58.530">
    <property type="match status" value="1"/>
</dbReference>
<keyword evidence="8" id="KW-1185">Reference proteome</keyword>
<dbReference type="PANTHER" id="PTHR13140">
    <property type="entry name" value="MYOSIN"/>
    <property type="match status" value="1"/>
</dbReference>
<name>A0ABM0MDR2_SACKO</name>
<protein>
    <submittedName>
        <fullName evidence="9">Unconventional myosin-XV-like</fullName>
    </submittedName>
</protein>
<evidence type="ECO:0000256" key="6">
    <source>
        <dbReference type="PROSITE-ProRule" id="PRU00782"/>
    </source>
</evidence>
<evidence type="ECO:0000259" key="7">
    <source>
        <dbReference type="PROSITE" id="PS51456"/>
    </source>
</evidence>
<comment type="similarity">
    <text evidence="6">Belongs to the TRAFAC class myosin-kinesin ATPase superfamily. Myosin family.</text>
</comment>
<keyword evidence="5 6" id="KW-0009">Actin-binding</keyword>
<reference evidence="9" key="1">
    <citation type="submission" date="2025-08" db="UniProtKB">
        <authorList>
            <consortium name="RefSeq"/>
        </authorList>
    </citation>
    <scope>IDENTIFICATION</scope>
    <source>
        <tissue evidence="9">Testes</tissue>
    </source>
</reference>
<dbReference type="InterPro" id="IPR036961">
    <property type="entry name" value="Kinesin_motor_dom_sf"/>
</dbReference>
<evidence type="ECO:0000256" key="1">
    <source>
        <dbReference type="ARBA" id="ARBA00022741"/>
    </source>
</evidence>
<accession>A0ABM0MDR2</accession>
<gene>
    <name evidence="9" type="primary">LOC102806166</name>
</gene>
<dbReference type="PROSITE" id="PS51456">
    <property type="entry name" value="MYOSIN_MOTOR"/>
    <property type="match status" value="1"/>
</dbReference>
<evidence type="ECO:0000313" key="9">
    <source>
        <dbReference type="RefSeq" id="XP_006818153.1"/>
    </source>
</evidence>
<dbReference type="PANTHER" id="PTHR13140:SF709">
    <property type="entry name" value="UNCONVENTIONAL MYOSIN-XV"/>
    <property type="match status" value="1"/>
</dbReference>
<dbReference type="SMART" id="SM00242">
    <property type="entry name" value="MYSc"/>
    <property type="match status" value="1"/>
</dbReference>
<organism evidence="8 9">
    <name type="scientific">Saccoglossus kowalevskii</name>
    <name type="common">Acorn worm</name>
    <dbReference type="NCBI Taxonomy" id="10224"/>
    <lineage>
        <taxon>Eukaryota</taxon>
        <taxon>Metazoa</taxon>
        <taxon>Hemichordata</taxon>
        <taxon>Enteropneusta</taxon>
        <taxon>Harrimaniidae</taxon>
        <taxon>Saccoglossus</taxon>
    </lineage>
</organism>
<evidence type="ECO:0000256" key="5">
    <source>
        <dbReference type="ARBA" id="ARBA00023203"/>
    </source>
</evidence>
<proteinExistence type="inferred from homology"/>
<dbReference type="RefSeq" id="XP_006818153.1">
    <property type="nucleotide sequence ID" value="XM_006818090.1"/>
</dbReference>
<keyword evidence="2" id="KW-0067">ATP-binding</keyword>
<evidence type="ECO:0000256" key="2">
    <source>
        <dbReference type="ARBA" id="ARBA00022840"/>
    </source>
</evidence>
<comment type="caution">
    <text evidence="6">Lacks conserved residue(s) required for the propagation of feature annotation.</text>
</comment>
<evidence type="ECO:0000256" key="4">
    <source>
        <dbReference type="ARBA" id="ARBA00023175"/>
    </source>
</evidence>
<dbReference type="Gene3D" id="1.20.120.720">
    <property type="entry name" value="Myosin VI head, motor domain, U50 subdomain"/>
    <property type="match status" value="1"/>
</dbReference>
<feature type="non-terminal residue" evidence="9">
    <location>
        <position position="1"/>
    </location>
</feature>
<dbReference type="Gene3D" id="3.40.850.10">
    <property type="entry name" value="Kinesin motor domain"/>
    <property type="match status" value="2"/>
</dbReference>
<evidence type="ECO:0000256" key="3">
    <source>
        <dbReference type="ARBA" id="ARBA00023123"/>
    </source>
</evidence>
<evidence type="ECO:0000313" key="8">
    <source>
        <dbReference type="Proteomes" id="UP000694865"/>
    </source>
</evidence>
<keyword evidence="3 6" id="KW-0518">Myosin</keyword>
<keyword evidence="1" id="KW-0547">Nucleotide-binding</keyword>
<dbReference type="InterPro" id="IPR027417">
    <property type="entry name" value="P-loop_NTPase"/>
</dbReference>
<feature type="domain" description="Myosin motor" evidence="7">
    <location>
        <begin position="1"/>
        <end position="292"/>
    </location>
</feature>